<dbReference type="Proteomes" id="UP001141992">
    <property type="component" value="Unassembled WGS sequence"/>
</dbReference>
<dbReference type="InterPro" id="IPR036390">
    <property type="entry name" value="WH_DNA-bd_sf"/>
</dbReference>
<keyword evidence="4" id="KW-0804">Transcription</keyword>
<dbReference type="PRINTS" id="PR00037">
    <property type="entry name" value="HTHLACR"/>
</dbReference>
<evidence type="ECO:0000256" key="4">
    <source>
        <dbReference type="ARBA" id="ARBA00023163"/>
    </source>
</evidence>
<dbReference type="KEGG" id="axx:ERS451415_06178"/>
<dbReference type="InterPro" id="IPR037171">
    <property type="entry name" value="NagB/RpiA_transferase-like"/>
</dbReference>
<dbReference type="SUPFAM" id="SSF100950">
    <property type="entry name" value="NagB/RpiA/CoA transferase-like"/>
    <property type="match status" value="1"/>
</dbReference>
<organism evidence="5 6">
    <name type="scientific">Alcaligenes xylosoxydans xylosoxydans</name>
    <name type="common">Achromobacter xylosoxidans</name>
    <dbReference type="NCBI Taxonomy" id="85698"/>
    <lineage>
        <taxon>Bacteria</taxon>
        <taxon>Pseudomonadati</taxon>
        <taxon>Pseudomonadota</taxon>
        <taxon>Betaproteobacteria</taxon>
        <taxon>Burkholderiales</taxon>
        <taxon>Alcaligenaceae</taxon>
        <taxon>Achromobacter</taxon>
    </lineage>
</organism>
<keyword evidence="2" id="KW-0805">Transcription regulation</keyword>
<dbReference type="eggNOG" id="COG1349">
    <property type="taxonomic scope" value="Bacteria"/>
</dbReference>
<dbReference type="InterPro" id="IPR014036">
    <property type="entry name" value="DeoR-like_C"/>
</dbReference>
<comment type="caution">
    <text evidence="5">The sequence shown here is derived from an EMBL/GenBank/DDBJ whole genome shotgun (WGS) entry which is preliminary data.</text>
</comment>
<accession>A0A0D6IW44</accession>
<dbReference type="SMART" id="SM01134">
    <property type="entry name" value="DeoRC"/>
    <property type="match status" value="1"/>
</dbReference>
<dbReference type="GO" id="GO:0003700">
    <property type="term" value="F:DNA-binding transcription factor activity"/>
    <property type="evidence" value="ECO:0007669"/>
    <property type="project" value="InterPro"/>
</dbReference>
<dbReference type="PROSITE" id="PS51000">
    <property type="entry name" value="HTH_DEOR_2"/>
    <property type="match status" value="1"/>
</dbReference>
<dbReference type="PANTHER" id="PTHR30363">
    <property type="entry name" value="HTH-TYPE TRANSCRIPTIONAL REGULATOR SRLR-RELATED"/>
    <property type="match status" value="1"/>
</dbReference>
<dbReference type="Gene3D" id="3.40.50.1360">
    <property type="match status" value="1"/>
</dbReference>
<dbReference type="InterPro" id="IPR050313">
    <property type="entry name" value="Carb_Metab_HTH_regulators"/>
</dbReference>
<dbReference type="PANTHER" id="PTHR30363:SF4">
    <property type="entry name" value="GLYCEROL-3-PHOSPHATE REGULON REPRESSOR"/>
    <property type="match status" value="1"/>
</dbReference>
<evidence type="ECO:0000256" key="1">
    <source>
        <dbReference type="ARBA" id="ARBA00022491"/>
    </source>
</evidence>
<dbReference type="InterPro" id="IPR018356">
    <property type="entry name" value="Tscrpt_reg_HTH_DeoR_CS"/>
</dbReference>
<evidence type="ECO:0000313" key="5">
    <source>
        <dbReference type="EMBL" id="MCZ8400402.1"/>
    </source>
</evidence>
<dbReference type="EMBL" id="JAPZVI010000002">
    <property type="protein sequence ID" value="MCZ8400402.1"/>
    <property type="molecule type" value="Genomic_DNA"/>
</dbReference>
<dbReference type="PROSITE" id="PS00894">
    <property type="entry name" value="HTH_DEOR_1"/>
    <property type="match status" value="1"/>
</dbReference>
<dbReference type="SUPFAM" id="SSF46785">
    <property type="entry name" value="Winged helix' DNA-binding domain"/>
    <property type="match status" value="1"/>
</dbReference>
<dbReference type="Gene3D" id="1.10.10.10">
    <property type="entry name" value="Winged helix-like DNA-binding domain superfamily/Winged helix DNA-binding domain"/>
    <property type="match status" value="1"/>
</dbReference>
<protein>
    <submittedName>
        <fullName evidence="5">DeoR/GlpR family DNA-binding transcription regulator</fullName>
    </submittedName>
</protein>
<dbReference type="Pfam" id="PF08220">
    <property type="entry name" value="HTH_DeoR"/>
    <property type="match status" value="1"/>
</dbReference>
<dbReference type="RefSeq" id="WP_006389573.1">
    <property type="nucleotide sequence ID" value="NZ_AP028040.1"/>
</dbReference>
<proteinExistence type="predicted"/>
<evidence type="ECO:0000256" key="2">
    <source>
        <dbReference type="ARBA" id="ARBA00023015"/>
    </source>
</evidence>
<gene>
    <name evidence="5" type="ORF">O9570_03035</name>
</gene>
<name>A0A0D6IW44_ALCXX</name>
<dbReference type="SMART" id="SM00420">
    <property type="entry name" value="HTH_DEOR"/>
    <property type="match status" value="1"/>
</dbReference>
<dbReference type="Pfam" id="PF00455">
    <property type="entry name" value="DeoRC"/>
    <property type="match status" value="1"/>
</dbReference>
<dbReference type="InterPro" id="IPR036388">
    <property type="entry name" value="WH-like_DNA-bd_sf"/>
</dbReference>
<evidence type="ECO:0000313" key="6">
    <source>
        <dbReference type="Proteomes" id="UP001141992"/>
    </source>
</evidence>
<dbReference type="InterPro" id="IPR001034">
    <property type="entry name" value="DeoR_HTH"/>
</dbReference>
<evidence type="ECO:0000256" key="3">
    <source>
        <dbReference type="ARBA" id="ARBA00023125"/>
    </source>
</evidence>
<keyword evidence="3 5" id="KW-0238">DNA-binding</keyword>
<sequence>MWQEERYQRIRALLSSLQQVSTDRIVGELGVSRETVRRDLLELEAMGELRRVHGGAVPVHSEPPITERVHTRVKYKRAIARAAAGLVTSGQTLFLDAGSTTSMLADELAKLSGLTLITNSFDVALKVGAAGSGANELIMLGGSVGGPVCATAGDITIAEIHRYRADVALLSPVGVDAECGATSYDLREAEVARAMAANAKQRILLADFSKIGLCSRVSYCEVNRIDHLITNTNAQKQPAFAALKAAVGKVLVA</sequence>
<dbReference type="AlphaFoldDB" id="A0A0D6IW44"/>
<keyword evidence="1" id="KW-0678">Repressor</keyword>
<dbReference type="GO" id="GO:0003677">
    <property type="term" value="F:DNA binding"/>
    <property type="evidence" value="ECO:0007669"/>
    <property type="project" value="UniProtKB-KW"/>
</dbReference>
<reference evidence="5" key="1">
    <citation type="submission" date="2022-12" db="EMBL/GenBank/DDBJ databases">
        <authorList>
            <person name="Voronina O.L."/>
            <person name="Kunda M.S."/>
            <person name="Ryzhova N."/>
            <person name="Aksenova E.I."/>
        </authorList>
    </citation>
    <scope>NUCLEOTIDE SEQUENCE</scope>
    <source>
        <strain evidence="5">SCCH136:Ach223948</strain>
    </source>
</reference>